<keyword evidence="4 9" id="KW-0997">Cell inner membrane</keyword>
<reference evidence="11 12" key="1">
    <citation type="journal article" date="2014" name="Int. J. Syst. Evol. Microbiol.">
        <title>Complete genome sequence of Corynebacterium casei LMG S-19264T (=DSM 44701T), isolated from a smear-ripened cheese.</title>
        <authorList>
            <consortium name="US DOE Joint Genome Institute (JGI-PGF)"/>
            <person name="Walter F."/>
            <person name="Albersmeier A."/>
            <person name="Kalinowski J."/>
            <person name="Ruckert C."/>
        </authorList>
    </citation>
    <scope>NUCLEOTIDE SEQUENCE [LARGE SCALE GENOMIC DNA]</scope>
    <source>
        <strain evidence="11 12">CGMCC 1.9161</strain>
    </source>
</reference>
<keyword evidence="2 9" id="KW-0813">Transport</keyword>
<evidence type="ECO:0000256" key="6">
    <source>
        <dbReference type="ARBA" id="ARBA00022989"/>
    </source>
</evidence>
<evidence type="ECO:0000256" key="5">
    <source>
        <dbReference type="ARBA" id="ARBA00022692"/>
    </source>
</evidence>
<sequence>MIAASDAIDRVARALTVTFLCVLVVAVMIQVVARYAFASPPAWTEELARYAMIWAGLMGATMSFKRRFDPAMFQNPRPRLAALAIGAAVLQSVVVLVYLLPILWHSVYGPGMNFERGFLLRHARMTASTLEVPTLVVAIAVPLMVVFILVHLAARWCGDPAGSGPSAHDADG</sequence>
<evidence type="ECO:0000256" key="7">
    <source>
        <dbReference type="ARBA" id="ARBA00023136"/>
    </source>
</evidence>
<dbReference type="GO" id="GO:0015740">
    <property type="term" value="P:C4-dicarboxylate transport"/>
    <property type="evidence" value="ECO:0007669"/>
    <property type="project" value="TreeGrafter"/>
</dbReference>
<evidence type="ECO:0000256" key="9">
    <source>
        <dbReference type="RuleBase" id="RU369079"/>
    </source>
</evidence>
<gene>
    <name evidence="11" type="ORF">GCM10011322_26770</name>
</gene>
<comment type="similarity">
    <text evidence="8 9">Belongs to the TRAP transporter small permease family.</text>
</comment>
<keyword evidence="5 9" id="KW-0812">Transmembrane</keyword>
<evidence type="ECO:0000256" key="2">
    <source>
        <dbReference type="ARBA" id="ARBA00022448"/>
    </source>
</evidence>
<keyword evidence="7 9" id="KW-0472">Membrane</keyword>
<dbReference type="EMBL" id="BMMF01000007">
    <property type="protein sequence ID" value="GGK38388.1"/>
    <property type="molecule type" value="Genomic_DNA"/>
</dbReference>
<comment type="subunit">
    <text evidence="9">The complex comprises the extracytoplasmic solute receptor protein and the two transmembrane proteins.</text>
</comment>
<comment type="function">
    <text evidence="9">Part of the tripartite ATP-independent periplasmic (TRAP) transport system.</text>
</comment>
<keyword evidence="3" id="KW-1003">Cell membrane</keyword>
<evidence type="ECO:0000259" key="10">
    <source>
        <dbReference type="Pfam" id="PF04290"/>
    </source>
</evidence>
<comment type="caution">
    <text evidence="11">The sequence shown here is derived from an EMBL/GenBank/DDBJ whole genome shotgun (WGS) entry which is preliminary data.</text>
</comment>
<evidence type="ECO:0000313" key="12">
    <source>
        <dbReference type="Proteomes" id="UP000600449"/>
    </source>
</evidence>
<dbReference type="InterPro" id="IPR007387">
    <property type="entry name" value="TRAP_DctQ"/>
</dbReference>
<evidence type="ECO:0000256" key="4">
    <source>
        <dbReference type="ARBA" id="ARBA00022519"/>
    </source>
</evidence>
<dbReference type="PANTHER" id="PTHR35011">
    <property type="entry name" value="2,3-DIKETO-L-GULONATE TRAP TRANSPORTER SMALL PERMEASE PROTEIN YIAM"/>
    <property type="match status" value="1"/>
</dbReference>
<feature type="transmembrane region" description="Helical" evidence="9">
    <location>
        <begin position="47"/>
        <end position="68"/>
    </location>
</feature>
<feature type="transmembrane region" description="Helical" evidence="9">
    <location>
        <begin position="12"/>
        <end position="35"/>
    </location>
</feature>
<accession>A0A917QAI3</accession>
<keyword evidence="6 9" id="KW-1133">Transmembrane helix</keyword>
<evidence type="ECO:0000256" key="8">
    <source>
        <dbReference type="ARBA" id="ARBA00038436"/>
    </source>
</evidence>
<proteinExistence type="inferred from homology"/>
<feature type="transmembrane region" description="Helical" evidence="9">
    <location>
        <begin position="135"/>
        <end position="154"/>
    </location>
</feature>
<dbReference type="Proteomes" id="UP000600449">
    <property type="component" value="Unassembled WGS sequence"/>
</dbReference>
<evidence type="ECO:0000256" key="1">
    <source>
        <dbReference type="ARBA" id="ARBA00004429"/>
    </source>
</evidence>
<dbReference type="Pfam" id="PF04290">
    <property type="entry name" value="DctQ"/>
    <property type="match status" value="1"/>
</dbReference>
<dbReference type="PANTHER" id="PTHR35011:SF2">
    <property type="entry name" value="2,3-DIKETO-L-GULONATE TRAP TRANSPORTER SMALL PERMEASE PROTEIN YIAM"/>
    <property type="match status" value="1"/>
</dbReference>
<dbReference type="InterPro" id="IPR055348">
    <property type="entry name" value="DctQ"/>
</dbReference>
<name>A0A917QAI3_9HYPH</name>
<dbReference type="AlphaFoldDB" id="A0A917QAI3"/>
<feature type="transmembrane region" description="Helical" evidence="9">
    <location>
        <begin position="80"/>
        <end position="104"/>
    </location>
</feature>
<protein>
    <recommendedName>
        <fullName evidence="9">TRAP transporter small permease protein</fullName>
    </recommendedName>
</protein>
<dbReference type="GO" id="GO:0022857">
    <property type="term" value="F:transmembrane transporter activity"/>
    <property type="evidence" value="ECO:0007669"/>
    <property type="project" value="UniProtKB-UniRule"/>
</dbReference>
<comment type="subcellular location">
    <subcellularLocation>
        <location evidence="1 9">Cell inner membrane</location>
        <topology evidence="1 9">Multi-pass membrane protein</topology>
    </subcellularLocation>
</comment>
<dbReference type="GO" id="GO:0005886">
    <property type="term" value="C:plasma membrane"/>
    <property type="evidence" value="ECO:0007669"/>
    <property type="project" value="UniProtKB-SubCell"/>
</dbReference>
<feature type="domain" description="Tripartite ATP-independent periplasmic transporters DctQ component" evidence="10">
    <location>
        <begin position="23"/>
        <end position="157"/>
    </location>
</feature>
<evidence type="ECO:0000256" key="3">
    <source>
        <dbReference type="ARBA" id="ARBA00022475"/>
    </source>
</evidence>
<evidence type="ECO:0000313" key="11">
    <source>
        <dbReference type="EMBL" id="GGK38388.1"/>
    </source>
</evidence>
<organism evidence="11 12">
    <name type="scientific">Salinarimonas ramus</name>
    <dbReference type="NCBI Taxonomy" id="690164"/>
    <lineage>
        <taxon>Bacteria</taxon>
        <taxon>Pseudomonadati</taxon>
        <taxon>Pseudomonadota</taxon>
        <taxon>Alphaproteobacteria</taxon>
        <taxon>Hyphomicrobiales</taxon>
        <taxon>Salinarimonadaceae</taxon>
        <taxon>Salinarimonas</taxon>
    </lineage>
</organism>
<keyword evidence="12" id="KW-1185">Reference proteome</keyword>